<dbReference type="Proteomes" id="UP000472275">
    <property type="component" value="Chromosome 3"/>
</dbReference>
<feature type="region of interest" description="Disordered" evidence="1">
    <location>
        <begin position="28"/>
        <end position="60"/>
    </location>
</feature>
<evidence type="ECO:0000313" key="4">
    <source>
        <dbReference type="Proteomes" id="UP000472275"/>
    </source>
</evidence>
<dbReference type="AlphaFoldDB" id="A0A663DUW1"/>
<dbReference type="PANTHER" id="PTHR31195:SF2">
    <property type="entry name" value="GEO02494P1"/>
    <property type="match status" value="1"/>
</dbReference>
<feature type="compositionally biased region" description="Polar residues" evidence="1">
    <location>
        <begin position="159"/>
        <end position="172"/>
    </location>
</feature>
<protein>
    <submittedName>
        <fullName evidence="3">KIAA1143</fullName>
    </submittedName>
</protein>
<evidence type="ECO:0000256" key="1">
    <source>
        <dbReference type="SAM" id="MobiDB-lite"/>
    </source>
</evidence>
<reference evidence="3" key="1">
    <citation type="submission" date="2025-08" db="UniProtKB">
        <authorList>
            <consortium name="Ensembl"/>
        </authorList>
    </citation>
    <scope>IDENTIFICATION</scope>
</reference>
<dbReference type="InParanoid" id="A0A663DUW1"/>
<dbReference type="PANTHER" id="PTHR31195">
    <property type="entry name" value="GEO02494P1"/>
    <property type="match status" value="1"/>
</dbReference>
<gene>
    <name evidence="3" type="primary">KIAA1143</name>
</gene>
<reference evidence="3" key="2">
    <citation type="submission" date="2025-09" db="UniProtKB">
        <authorList>
            <consortium name="Ensembl"/>
        </authorList>
    </citation>
    <scope>IDENTIFICATION</scope>
</reference>
<sequence>MSKRNQVSYVRPAEPAFLSRFKRQVGYREGPTVETKREQLPLADGDSENGSDNEDEQPQVVTLKKGDLTAEEAMKIKQQIKEALKSNESAVLVLYTVCTLAGSSTETVGSAYGEPEPADGKIMFRKPAKRSSEKFLDFNVSSSKKMKEAKKTKREATTPQSTAKQIKNSSLLSFDDEENDD</sequence>
<keyword evidence="4" id="KW-1185">Reference proteome</keyword>
<evidence type="ECO:0000313" key="3">
    <source>
        <dbReference type="Ensembl" id="ENSACCP00020003687.1"/>
    </source>
</evidence>
<feature type="region of interest" description="Disordered" evidence="1">
    <location>
        <begin position="142"/>
        <end position="181"/>
    </location>
</feature>
<feature type="region of interest" description="Disordered" evidence="1">
    <location>
        <begin position="106"/>
        <end position="126"/>
    </location>
</feature>
<feature type="compositionally biased region" description="Acidic residues" evidence="1">
    <location>
        <begin position="45"/>
        <end position="57"/>
    </location>
</feature>
<dbReference type="Ensembl" id="ENSACCT00020003830.1">
    <property type="protein sequence ID" value="ENSACCP00020003687.1"/>
    <property type="gene ID" value="ENSACCG00020002518.1"/>
</dbReference>
<name>A0A663DUW1_AQUCH</name>
<accession>A0A663DUW1</accession>
<dbReference type="Pfam" id="PF15377">
    <property type="entry name" value="DUF4604"/>
    <property type="match status" value="1"/>
</dbReference>
<evidence type="ECO:0000259" key="2">
    <source>
        <dbReference type="Pfam" id="PF15377"/>
    </source>
</evidence>
<organism evidence="3 4">
    <name type="scientific">Aquila chrysaetos chrysaetos</name>
    <dbReference type="NCBI Taxonomy" id="223781"/>
    <lineage>
        <taxon>Eukaryota</taxon>
        <taxon>Metazoa</taxon>
        <taxon>Chordata</taxon>
        <taxon>Craniata</taxon>
        <taxon>Vertebrata</taxon>
        <taxon>Euteleostomi</taxon>
        <taxon>Archelosauria</taxon>
        <taxon>Archosauria</taxon>
        <taxon>Dinosauria</taxon>
        <taxon>Saurischia</taxon>
        <taxon>Theropoda</taxon>
        <taxon>Coelurosauria</taxon>
        <taxon>Aves</taxon>
        <taxon>Neognathae</taxon>
        <taxon>Neoaves</taxon>
        <taxon>Telluraves</taxon>
        <taxon>Accipitrimorphae</taxon>
        <taxon>Accipitriformes</taxon>
        <taxon>Accipitridae</taxon>
        <taxon>Accipitrinae</taxon>
        <taxon>Aquila</taxon>
    </lineage>
</organism>
<proteinExistence type="predicted"/>
<dbReference type="InterPro" id="IPR040219">
    <property type="entry name" value="KIAA1143-like"/>
</dbReference>
<dbReference type="FunCoup" id="A0A663DUW1">
    <property type="interactions" value="510"/>
</dbReference>
<dbReference type="InterPro" id="IPR027911">
    <property type="entry name" value="DUF4604"/>
</dbReference>
<feature type="domain" description="DUF4604" evidence="2">
    <location>
        <begin position="5"/>
        <end position="178"/>
    </location>
</feature>
<dbReference type="GeneTree" id="ENSGT00390000001296"/>